<dbReference type="OrthoDB" id="7131227at2759"/>
<name>A0A9P0FXE6_CHRIL</name>
<evidence type="ECO:0000256" key="1">
    <source>
        <dbReference type="SAM" id="MobiDB-lite"/>
    </source>
</evidence>
<protein>
    <submittedName>
        <fullName evidence="2">Uncharacterized protein</fullName>
    </submittedName>
</protein>
<sequence>MMERGDQLRFLCLVMSMSIGVMYSFGLFSEPPNTPNRRSHMRQVTQVQDKREVQETREVSDVRETRGEAKVNKTEDVKHPATITEKVPLLDLLSANENIKNS</sequence>
<feature type="region of interest" description="Disordered" evidence="1">
    <location>
        <begin position="32"/>
        <end position="79"/>
    </location>
</feature>
<organism evidence="2 3">
    <name type="scientific">Chrysodeixis includens</name>
    <name type="common">Soybean looper</name>
    <name type="synonym">Pseudoplusia includens</name>
    <dbReference type="NCBI Taxonomy" id="689277"/>
    <lineage>
        <taxon>Eukaryota</taxon>
        <taxon>Metazoa</taxon>
        <taxon>Ecdysozoa</taxon>
        <taxon>Arthropoda</taxon>
        <taxon>Hexapoda</taxon>
        <taxon>Insecta</taxon>
        <taxon>Pterygota</taxon>
        <taxon>Neoptera</taxon>
        <taxon>Endopterygota</taxon>
        <taxon>Lepidoptera</taxon>
        <taxon>Glossata</taxon>
        <taxon>Ditrysia</taxon>
        <taxon>Noctuoidea</taxon>
        <taxon>Noctuidae</taxon>
        <taxon>Plusiinae</taxon>
        <taxon>Chrysodeixis</taxon>
    </lineage>
</organism>
<dbReference type="AlphaFoldDB" id="A0A9P0FXE6"/>
<accession>A0A9P0FXE6</accession>
<feature type="compositionally biased region" description="Basic and acidic residues" evidence="1">
    <location>
        <begin position="48"/>
        <end position="79"/>
    </location>
</feature>
<gene>
    <name evidence="2" type="ORF">CINC_LOCUS7195</name>
</gene>
<dbReference type="Proteomes" id="UP001154114">
    <property type="component" value="Chromosome 22"/>
</dbReference>
<evidence type="ECO:0000313" key="2">
    <source>
        <dbReference type="EMBL" id="CAH0596420.1"/>
    </source>
</evidence>
<reference evidence="2" key="1">
    <citation type="submission" date="2021-12" db="EMBL/GenBank/DDBJ databases">
        <authorList>
            <person name="King R."/>
        </authorList>
    </citation>
    <scope>NUCLEOTIDE SEQUENCE</scope>
</reference>
<dbReference type="EMBL" id="LR824025">
    <property type="protein sequence ID" value="CAH0596420.1"/>
    <property type="molecule type" value="Genomic_DNA"/>
</dbReference>
<proteinExistence type="predicted"/>
<keyword evidence="3" id="KW-1185">Reference proteome</keyword>
<evidence type="ECO:0000313" key="3">
    <source>
        <dbReference type="Proteomes" id="UP001154114"/>
    </source>
</evidence>